<evidence type="ECO:0000256" key="6">
    <source>
        <dbReference type="ARBA" id="ARBA00076959"/>
    </source>
</evidence>
<keyword evidence="12" id="KW-1185">Reference proteome</keyword>
<dbReference type="CDD" id="cd17631">
    <property type="entry name" value="FACL_FadD13-like"/>
    <property type="match status" value="1"/>
</dbReference>
<gene>
    <name evidence="11" type="ORF">BHQ17_09270</name>
</gene>
<evidence type="ECO:0000256" key="8">
    <source>
        <dbReference type="ARBA" id="ARBA00083882"/>
    </source>
</evidence>
<dbReference type="PANTHER" id="PTHR43201:SF5">
    <property type="entry name" value="MEDIUM-CHAIN ACYL-COA LIGASE ACSF2, MITOCHONDRIAL"/>
    <property type="match status" value="1"/>
</dbReference>
<organism evidence="11 12">
    <name type="scientific">Mycolicibacterium holsaticum</name>
    <dbReference type="NCBI Taxonomy" id="152142"/>
    <lineage>
        <taxon>Bacteria</taxon>
        <taxon>Bacillati</taxon>
        <taxon>Actinomycetota</taxon>
        <taxon>Actinomycetes</taxon>
        <taxon>Mycobacteriales</taxon>
        <taxon>Mycobacteriaceae</taxon>
        <taxon>Mycolicibacterium</taxon>
    </lineage>
</organism>
<evidence type="ECO:0000256" key="7">
    <source>
        <dbReference type="ARBA" id="ARBA00080667"/>
    </source>
</evidence>
<dbReference type="InterPro" id="IPR020845">
    <property type="entry name" value="AMP-binding_CS"/>
</dbReference>
<dbReference type="InterPro" id="IPR042099">
    <property type="entry name" value="ANL_N_sf"/>
</dbReference>
<evidence type="ECO:0000256" key="1">
    <source>
        <dbReference type="ARBA" id="ARBA00006432"/>
    </source>
</evidence>
<dbReference type="InterPro" id="IPR000873">
    <property type="entry name" value="AMP-dep_synth/lig_dom"/>
</dbReference>
<accession>A0A1E3RWY0</accession>
<dbReference type="GO" id="GO:0004467">
    <property type="term" value="F:long-chain fatty acid-CoA ligase activity"/>
    <property type="evidence" value="ECO:0007669"/>
    <property type="project" value="UniProtKB-EC"/>
</dbReference>
<keyword evidence="2" id="KW-0436">Ligase</keyword>
<dbReference type="EMBL" id="MIGZ01000041">
    <property type="protein sequence ID" value="ODQ94369.1"/>
    <property type="molecule type" value="Genomic_DNA"/>
</dbReference>
<dbReference type="Pfam" id="PF00501">
    <property type="entry name" value="AMP-binding"/>
    <property type="match status" value="1"/>
</dbReference>
<evidence type="ECO:0000256" key="2">
    <source>
        <dbReference type="ARBA" id="ARBA00022598"/>
    </source>
</evidence>
<comment type="similarity">
    <text evidence="1">Belongs to the ATP-dependent AMP-binding enzyme family.</text>
</comment>
<dbReference type="InterPro" id="IPR045851">
    <property type="entry name" value="AMP-bd_C_sf"/>
</dbReference>
<evidence type="ECO:0000256" key="3">
    <source>
        <dbReference type="ARBA" id="ARBA00026121"/>
    </source>
</evidence>
<comment type="catalytic activity">
    <reaction evidence="4">
        <text>a long-chain fatty acid + ATP + CoA = a long-chain fatty acyl-CoA + AMP + diphosphate</text>
        <dbReference type="Rhea" id="RHEA:15421"/>
        <dbReference type="ChEBI" id="CHEBI:30616"/>
        <dbReference type="ChEBI" id="CHEBI:33019"/>
        <dbReference type="ChEBI" id="CHEBI:57287"/>
        <dbReference type="ChEBI" id="CHEBI:57560"/>
        <dbReference type="ChEBI" id="CHEBI:83139"/>
        <dbReference type="ChEBI" id="CHEBI:456215"/>
        <dbReference type="EC" id="6.2.1.3"/>
    </reaction>
</comment>
<dbReference type="NCBIfam" id="NF004837">
    <property type="entry name" value="PRK06187.1"/>
    <property type="match status" value="1"/>
</dbReference>
<evidence type="ECO:0000259" key="9">
    <source>
        <dbReference type="Pfam" id="PF00501"/>
    </source>
</evidence>
<dbReference type="AlphaFoldDB" id="A0A1E3RWY0"/>
<protein>
    <recommendedName>
        <fullName evidence="5">Long-chain-fatty-acid--CoA ligase FadD13</fullName>
        <ecNumber evidence="3">6.2.1.3</ecNumber>
    </recommendedName>
    <alternativeName>
        <fullName evidence="6">Fatty acyl-CoA ligase</fullName>
    </alternativeName>
    <alternativeName>
        <fullName evidence="8">Fatty acyl-CoA synthetase</fullName>
    </alternativeName>
    <alternativeName>
        <fullName evidence="7">Very-long-chain fatty-acyl-CoA synthetase</fullName>
    </alternativeName>
</protein>
<dbReference type="RefSeq" id="WP_069404921.1">
    <property type="nucleotide sequence ID" value="NZ_MIGZ01000041.1"/>
</dbReference>
<dbReference type="SUPFAM" id="SSF56801">
    <property type="entry name" value="Acetyl-CoA synthetase-like"/>
    <property type="match status" value="1"/>
</dbReference>
<dbReference type="Gene3D" id="3.30.300.30">
    <property type="match status" value="1"/>
</dbReference>
<feature type="domain" description="AMP-dependent synthetase/ligase" evidence="9">
    <location>
        <begin position="10"/>
        <end position="371"/>
    </location>
</feature>
<dbReference type="InterPro" id="IPR025110">
    <property type="entry name" value="AMP-bd_C"/>
</dbReference>
<dbReference type="EC" id="6.2.1.3" evidence="3"/>
<evidence type="ECO:0000313" key="12">
    <source>
        <dbReference type="Proteomes" id="UP000094243"/>
    </source>
</evidence>
<evidence type="ECO:0000256" key="4">
    <source>
        <dbReference type="ARBA" id="ARBA00036813"/>
    </source>
</evidence>
<comment type="caution">
    <text evidence="11">The sequence shown here is derived from an EMBL/GenBank/DDBJ whole genome shotgun (WGS) entry which is preliminary data.</text>
</comment>
<dbReference type="Pfam" id="PF13193">
    <property type="entry name" value="AMP-binding_C"/>
    <property type="match status" value="1"/>
</dbReference>
<proteinExistence type="inferred from homology"/>
<dbReference type="PROSITE" id="PS00455">
    <property type="entry name" value="AMP_BINDING"/>
    <property type="match status" value="1"/>
</dbReference>
<feature type="domain" description="AMP-binding enzyme C-terminal" evidence="10">
    <location>
        <begin position="421"/>
        <end position="496"/>
    </location>
</feature>
<dbReference type="GO" id="GO:0031956">
    <property type="term" value="F:medium-chain fatty acid-CoA ligase activity"/>
    <property type="evidence" value="ECO:0007669"/>
    <property type="project" value="TreeGrafter"/>
</dbReference>
<reference evidence="12" key="1">
    <citation type="submission" date="2016-09" db="EMBL/GenBank/DDBJ databases">
        <authorList>
            <person name="Greninger A.L."/>
            <person name="Jerome K.R."/>
            <person name="Mcnair B."/>
            <person name="Wallis C."/>
            <person name="Fang F."/>
        </authorList>
    </citation>
    <scope>NUCLEOTIDE SEQUENCE [LARGE SCALE GENOMIC DNA]</scope>
    <source>
        <strain evidence="12">M7</strain>
    </source>
</reference>
<dbReference type="Proteomes" id="UP000094243">
    <property type="component" value="Unassembled WGS sequence"/>
</dbReference>
<dbReference type="FunFam" id="3.30.300.30:FF:000008">
    <property type="entry name" value="2,3-dihydroxybenzoate-AMP ligase"/>
    <property type="match status" value="1"/>
</dbReference>
<evidence type="ECO:0000313" key="11">
    <source>
        <dbReference type="EMBL" id="ODQ94369.1"/>
    </source>
</evidence>
<dbReference type="PANTHER" id="PTHR43201">
    <property type="entry name" value="ACYL-COA SYNTHETASE"/>
    <property type="match status" value="1"/>
</dbReference>
<evidence type="ECO:0000259" key="10">
    <source>
        <dbReference type="Pfam" id="PF13193"/>
    </source>
</evidence>
<name>A0A1E3RWY0_9MYCO</name>
<dbReference type="Gene3D" id="3.40.50.12780">
    <property type="entry name" value="N-terminal domain of ligase-like"/>
    <property type="match status" value="1"/>
</dbReference>
<evidence type="ECO:0000256" key="5">
    <source>
        <dbReference type="ARBA" id="ARBA00069710"/>
    </source>
</evidence>
<sequence>MLLSSIVHGAALRRPAHPALVCDGVSWAFWELSDRASRLAAGLSMLTEPGERVAILADNCVEYIDCLYGVSQAGNTLALINQRLAVPEIEYVLSDAEPAVLIVGGNHYERLTEIRSAVPSIRHVVVIGDEQSGALSYRSLLGATALEPARGHSDENDVAWLVYTSGTTGRPKGAMLTHRNIVSALLNAMIEWKPDRDDRQLFCFPLCHVAAFIPLMYHLRQATVVLMSSFDAAEYLRLVEEHEITHTGLAPTMLNFLLQHPDIDSARLESVELLVYGSAPMAPTLLEGGIERFGEVFVQTYGMTELAGNVLILGLDHHHRAITGEPGLLSAAGQMECLATVRLVDDDMKDVPIGEIGEIVVSGDQVMKGYWRAEQATAEVLVDGWLRTGDLARMDEEGLVYIVDRKKDMIITGGENVYPREVEDVIARLPALSEVAVIGLPDDRWGEAVTAVVVPRAGQTLTAEDVRCLCRESLAGYKVPKRIEFADVLPRNAAGKVLKACLRDRYV</sequence>